<name>A8Q8V7_MALGO</name>
<dbReference type="OMA" id="FENASPF"/>
<dbReference type="InterPro" id="IPR011009">
    <property type="entry name" value="Kinase-like_dom_sf"/>
</dbReference>
<evidence type="ECO:0000313" key="2">
    <source>
        <dbReference type="EMBL" id="EDP42095.1"/>
    </source>
</evidence>
<dbReference type="STRING" id="425265.A8Q8V7"/>
<dbReference type="Proteomes" id="UP000008837">
    <property type="component" value="Unassembled WGS sequence"/>
</dbReference>
<dbReference type="InParanoid" id="A8Q8V7"/>
<feature type="domain" description="Protein kinase" evidence="1">
    <location>
        <begin position="307"/>
        <end position="651"/>
    </location>
</feature>
<accession>A8Q8V7</accession>
<comment type="caution">
    <text evidence="2">The sequence shown here is derived from an EMBL/GenBank/DDBJ whole genome shotgun (WGS) entry which is preliminary data.</text>
</comment>
<dbReference type="VEuPathDB" id="FungiDB:MGL_3344"/>
<gene>
    <name evidence="2" type="ORF">MGL_3344</name>
</gene>
<reference evidence="2 3" key="1">
    <citation type="journal article" date="2007" name="Proc. Natl. Acad. Sci. U.S.A.">
        <title>Dandruff-associated Malassezia genomes reveal convergent and divergent virulence traits shared with plant and human fungal pathogens.</title>
        <authorList>
            <person name="Xu J."/>
            <person name="Saunders C.W."/>
            <person name="Hu P."/>
            <person name="Grant R.A."/>
            <person name="Boekhout T."/>
            <person name="Kuramae E.E."/>
            <person name="Kronstad J.W."/>
            <person name="Deangelis Y.M."/>
            <person name="Reeder N.L."/>
            <person name="Johnstone K.R."/>
            <person name="Leland M."/>
            <person name="Fieno A.M."/>
            <person name="Begley W.M."/>
            <person name="Sun Y."/>
            <person name="Lacey M.P."/>
            <person name="Chaudhary T."/>
            <person name="Keough T."/>
            <person name="Chu L."/>
            <person name="Sears R."/>
            <person name="Yuan B."/>
            <person name="Dawson T.L.Jr."/>
        </authorList>
    </citation>
    <scope>NUCLEOTIDE SEQUENCE [LARGE SCALE GENOMIC DNA]</scope>
    <source>
        <strain evidence="3">ATCC MYA-4612 / CBS 7966</strain>
    </source>
</reference>
<dbReference type="InterPro" id="IPR002575">
    <property type="entry name" value="Aminoglycoside_PTrfase"/>
</dbReference>
<organism evidence="2 3">
    <name type="scientific">Malassezia globosa (strain ATCC MYA-4612 / CBS 7966)</name>
    <name type="common">Dandruff-associated fungus</name>
    <dbReference type="NCBI Taxonomy" id="425265"/>
    <lineage>
        <taxon>Eukaryota</taxon>
        <taxon>Fungi</taxon>
        <taxon>Dikarya</taxon>
        <taxon>Basidiomycota</taxon>
        <taxon>Ustilaginomycotina</taxon>
        <taxon>Malasseziomycetes</taxon>
        <taxon>Malasseziales</taxon>
        <taxon>Malasseziaceae</taxon>
        <taxon>Malassezia</taxon>
    </lineage>
</organism>
<keyword evidence="3" id="KW-1185">Reference proteome</keyword>
<dbReference type="GO" id="GO:0005524">
    <property type="term" value="F:ATP binding"/>
    <property type="evidence" value="ECO:0007669"/>
    <property type="project" value="InterPro"/>
</dbReference>
<evidence type="ECO:0000313" key="3">
    <source>
        <dbReference type="Proteomes" id="UP000008837"/>
    </source>
</evidence>
<dbReference type="GO" id="GO:0004672">
    <property type="term" value="F:protein kinase activity"/>
    <property type="evidence" value="ECO:0007669"/>
    <property type="project" value="InterPro"/>
</dbReference>
<evidence type="ECO:0000259" key="1">
    <source>
        <dbReference type="PROSITE" id="PS50011"/>
    </source>
</evidence>
<sequence>MSVQRARSGTSLTRPPLDRRRASLFLGKDEERWAHMIADPASDSPWKVIKSVMVSPPRTWENHDPITHKFASSLGIAPASAQTRNVHDIESSLMPAHDEEVPASAFVSSDYRPIPTPSTGTSAVHPFRQCGDRTVAPQASALLSPTSLTAKNDASLLPRGSPSRMDMSHPILSDSLSSILLEKASLDVYPDDAVVKTTTRNVSAASSASRFMEKASAAWCQYEPTLEARRDRRSKLLRSALKDYVPTPRTGSPEPNVQSELQLLDQMYDKKDILSLVPRRSIEHVEGTLYDEDGPFREGATSDSLSVRLFYAPGPSGEGISFLITTPDNRVFSAAKRRRWAMDQYGNFFAAMEIKSVESKLRVAKNETVDPLYAREYEADLRRHYIDDILDELQKAETLTPVQSAVKPHVLRTEDNKIVRLEEDFPEEAFFVIAGCQDHEIMPVMARVFADAILLLWRMHCHGWMHGDIKLENLMFNQKGVLYIIDFENASPFRGSAQHDGLIQLLSFDWTPPELEISPLGRRMGPTGDLFALGSNIIRGFALRDGITDKTVRDMLMGDGLGIFISFRNTLLTSSASMPDAPPVHYNVNLVPLLLAADTETTPIYLNPARVLRIFACRAPKLLQYILAHCVAPSPYERNERFGVELAHELLHDPANAGMWETVKKALDTSIELSGSSWVRPKLNEARDILELS</sequence>
<dbReference type="PROSITE" id="PS50011">
    <property type="entry name" value="PROTEIN_KINASE_DOM"/>
    <property type="match status" value="1"/>
</dbReference>
<dbReference type="InterPro" id="IPR000719">
    <property type="entry name" value="Prot_kinase_dom"/>
</dbReference>
<dbReference type="GeneID" id="5853621"/>
<dbReference type="Gene3D" id="1.10.510.10">
    <property type="entry name" value="Transferase(Phosphotransferase) domain 1"/>
    <property type="match status" value="1"/>
</dbReference>
<proteinExistence type="predicted"/>
<dbReference type="EMBL" id="AAYY01000013">
    <property type="protein sequence ID" value="EDP42095.1"/>
    <property type="molecule type" value="Genomic_DNA"/>
</dbReference>
<dbReference type="OrthoDB" id="4062651at2759"/>
<dbReference type="AlphaFoldDB" id="A8Q8V7"/>
<dbReference type="Pfam" id="PF01636">
    <property type="entry name" value="APH"/>
    <property type="match status" value="1"/>
</dbReference>
<dbReference type="SUPFAM" id="SSF56112">
    <property type="entry name" value="Protein kinase-like (PK-like)"/>
    <property type="match status" value="2"/>
</dbReference>
<dbReference type="RefSeq" id="XP_001729309.1">
    <property type="nucleotide sequence ID" value="XM_001729257.1"/>
</dbReference>
<dbReference type="KEGG" id="mgl:MGL_3344"/>
<protein>
    <recommendedName>
        <fullName evidence="1">Protein kinase domain-containing protein</fullName>
    </recommendedName>
</protein>